<dbReference type="RefSeq" id="WP_092783815.1">
    <property type="nucleotide sequence ID" value="NZ_FORA01000005.1"/>
</dbReference>
<proteinExistence type="predicted"/>
<keyword evidence="3" id="KW-1185">Reference proteome</keyword>
<dbReference type="STRING" id="390807.SAMN04488095_3451"/>
<organism evidence="2 3">
    <name type="scientific">Jannaschia pohangensis</name>
    <dbReference type="NCBI Taxonomy" id="390807"/>
    <lineage>
        <taxon>Bacteria</taxon>
        <taxon>Pseudomonadati</taxon>
        <taxon>Pseudomonadota</taxon>
        <taxon>Alphaproteobacteria</taxon>
        <taxon>Rhodobacterales</taxon>
        <taxon>Roseobacteraceae</taxon>
        <taxon>Jannaschia</taxon>
    </lineage>
</organism>
<dbReference type="OrthoDB" id="6138108at2"/>
<evidence type="ECO:0000256" key="1">
    <source>
        <dbReference type="SAM" id="SignalP"/>
    </source>
</evidence>
<dbReference type="AlphaFoldDB" id="A0A1I3TJ78"/>
<reference evidence="2 3" key="1">
    <citation type="submission" date="2016-10" db="EMBL/GenBank/DDBJ databases">
        <authorList>
            <person name="de Groot N.N."/>
        </authorList>
    </citation>
    <scope>NUCLEOTIDE SEQUENCE [LARGE SCALE GENOMIC DNA]</scope>
    <source>
        <strain evidence="2 3">DSM 19073</strain>
    </source>
</reference>
<evidence type="ECO:0000313" key="3">
    <source>
        <dbReference type="Proteomes" id="UP000199110"/>
    </source>
</evidence>
<accession>A0A1I3TJ78</accession>
<dbReference type="Proteomes" id="UP000199110">
    <property type="component" value="Unassembled WGS sequence"/>
</dbReference>
<sequence length="353" mass="38948">MGRLLTNATVTCALAALILVLTLLKGPAMAQNLDHGYYARISTLNVAWSLRVNDMFVRENGQVDLASSNGSIATEVQPGQNTLSLLFSPLTGRDPVTGEFQFELRDGVEIEIAIDRLDFATRAVQFVDAVHLRYDATEGAFVDVATTMVGTDRILSQPLIRSDGKYRLSELAPDKPFVLRSGQKIGGFRLDVDFTLDDDAIPPFHWSEDAVQLRDTPEMRAELLLAYQGIHGLIARGDGEAVLKASEAVWTRMAKVLTSQPDARAFVEASDQGLARFAPTRPDGAILQPLKFLTELQDVSLQFMADNRLVRIRPDPIAWELLPEGSNRYDQFPVVFYRNANGDWLIGAITTGL</sequence>
<feature type="chain" id="PRO_5011739175" evidence="1">
    <location>
        <begin position="31"/>
        <end position="353"/>
    </location>
</feature>
<name>A0A1I3TJ78_9RHOB</name>
<evidence type="ECO:0000313" key="2">
    <source>
        <dbReference type="EMBL" id="SFJ70469.1"/>
    </source>
</evidence>
<feature type="signal peptide" evidence="1">
    <location>
        <begin position="1"/>
        <end position="30"/>
    </location>
</feature>
<dbReference type="EMBL" id="FORA01000005">
    <property type="protein sequence ID" value="SFJ70469.1"/>
    <property type="molecule type" value="Genomic_DNA"/>
</dbReference>
<keyword evidence="1" id="KW-0732">Signal</keyword>
<gene>
    <name evidence="2" type="ORF">SAMN04488095_3451</name>
</gene>
<protein>
    <submittedName>
        <fullName evidence="2">Uncharacterized protein</fullName>
    </submittedName>
</protein>